<dbReference type="Proteomes" id="UP001291623">
    <property type="component" value="Unassembled WGS sequence"/>
</dbReference>
<name>A0AAE1QXV2_9SOLA</name>
<comment type="caution">
    <text evidence="2">The sequence shown here is derived from an EMBL/GenBank/DDBJ whole genome shotgun (WGS) entry which is preliminary data.</text>
</comment>
<feature type="region of interest" description="Disordered" evidence="1">
    <location>
        <begin position="38"/>
        <end position="62"/>
    </location>
</feature>
<dbReference type="EMBL" id="JAVYJV010000022">
    <property type="protein sequence ID" value="KAK4341164.1"/>
    <property type="molecule type" value="Genomic_DNA"/>
</dbReference>
<evidence type="ECO:0000313" key="2">
    <source>
        <dbReference type="EMBL" id="KAK4341164.1"/>
    </source>
</evidence>
<dbReference type="AlphaFoldDB" id="A0AAE1QXV2"/>
<organism evidence="2 3">
    <name type="scientific">Anisodus tanguticus</name>
    <dbReference type="NCBI Taxonomy" id="243964"/>
    <lineage>
        <taxon>Eukaryota</taxon>
        <taxon>Viridiplantae</taxon>
        <taxon>Streptophyta</taxon>
        <taxon>Embryophyta</taxon>
        <taxon>Tracheophyta</taxon>
        <taxon>Spermatophyta</taxon>
        <taxon>Magnoliopsida</taxon>
        <taxon>eudicotyledons</taxon>
        <taxon>Gunneridae</taxon>
        <taxon>Pentapetalae</taxon>
        <taxon>asterids</taxon>
        <taxon>lamiids</taxon>
        <taxon>Solanales</taxon>
        <taxon>Solanaceae</taxon>
        <taxon>Solanoideae</taxon>
        <taxon>Hyoscyameae</taxon>
        <taxon>Anisodus</taxon>
    </lineage>
</organism>
<gene>
    <name evidence="2" type="ORF">RND71_039665</name>
</gene>
<protein>
    <submittedName>
        <fullName evidence="2">Uncharacterized protein</fullName>
    </submittedName>
</protein>
<sequence>MPRMAKGRQYAFEGSDLSRPDRVRELMSLTLIFQYATVTPPPPQDGPLGLSSHFDQVKLRPN</sequence>
<accession>A0AAE1QXV2</accession>
<proteinExistence type="predicted"/>
<evidence type="ECO:0000313" key="3">
    <source>
        <dbReference type="Proteomes" id="UP001291623"/>
    </source>
</evidence>
<evidence type="ECO:0000256" key="1">
    <source>
        <dbReference type="SAM" id="MobiDB-lite"/>
    </source>
</evidence>
<keyword evidence="3" id="KW-1185">Reference proteome</keyword>
<reference evidence="2" key="1">
    <citation type="submission" date="2023-12" db="EMBL/GenBank/DDBJ databases">
        <title>Genome assembly of Anisodus tanguticus.</title>
        <authorList>
            <person name="Wang Y.-J."/>
        </authorList>
    </citation>
    <scope>NUCLEOTIDE SEQUENCE</scope>
    <source>
        <strain evidence="2">KB-2021</strain>
        <tissue evidence="2">Leaf</tissue>
    </source>
</reference>